<organism evidence="1">
    <name type="scientific">marine metagenome</name>
    <dbReference type="NCBI Taxonomy" id="408172"/>
    <lineage>
        <taxon>unclassified sequences</taxon>
        <taxon>metagenomes</taxon>
        <taxon>ecological metagenomes</taxon>
    </lineage>
</organism>
<gene>
    <name evidence="1" type="ORF">METZ01_LOCUS327822</name>
</gene>
<protein>
    <submittedName>
        <fullName evidence="1">Uncharacterized protein</fullName>
    </submittedName>
</protein>
<sequence>MANKIVETLPAILQTPAIKNFFEGTVEQLFSKANTINLSGYIGNQSGEEANLSSPFIEEYNADRTHYSLSPVVNTINEITGNSENIIFYDEFVDTLKNYGASTIDQNKLFESNVQTFMPPIDIDKFLNYQEYYWVKGGPTFIVISATAANPIVIDKDILGKKSFTPAGGKAFKNGMIVKFSGNYVTGSENVSVGNEY</sequence>
<feature type="non-terminal residue" evidence="1">
    <location>
        <position position="197"/>
    </location>
</feature>
<dbReference type="EMBL" id="UINC01108685">
    <property type="protein sequence ID" value="SVC74968.1"/>
    <property type="molecule type" value="Genomic_DNA"/>
</dbReference>
<proteinExistence type="predicted"/>
<dbReference type="AlphaFoldDB" id="A0A382PQP0"/>
<reference evidence="1" key="1">
    <citation type="submission" date="2018-05" db="EMBL/GenBank/DDBJ databases">
        <authorList>
            <person name="Lanie J.A."/>
            <person name="Ng W.-L."/>
            <person name="Kazmierczak K.M."/>
            <person name="Andrzejewski T.M."/>
            <person name="Davidsen T.M."/>
            <person name="Wayne K.J."/>
            <person name="Tettelin H."/>
            <person name="Glass J.I."/>
            <person name="Rusch D."/>
            <person name="Podicherti R."/>
            <person name="Tsui H.-C.T."/>
            <person name="Winkler M.E."/>
        </authorList>
    </citation>
    <scope>NUCLEOTIDE SEQUENCE</scope>
</reference>
<name>A0A382PQP0_9ZZZZ</name>
<accession>A0A382PQP0</accession>
<evidence type="ECO:0000313" key="1">
    <source>
        <dbReference type="EMBL" id="SVC74968.1"/>
    </source>
</evidence>